<dbReference type="CDD" id="cd13120">
    <property type="entry name" value="BF2867_like_N"/>
    <property type="match status" value="1"/>
</dbReference>
<protein>
    <submittedName>
        <fullName evidence="2">Fimbrillin family protein</fullName>
    </submittedName>
</protein>
<gene>
    <name evidence="2" type="ORF">VVD49_08270</name>
</gene>
<sequence length="168" mass="17935">MPRSSFAFIAALCLMLAACATSGRKLADLPEPVSSLHVVVNESPEPTTTRSIAAAANAQIGIYMHFIGKEVGNTFDISNVRVTTGPLQKPVQTDASYVLLLRPSSVRARAGVVINVDAVLVHVATQKPVWSYLLVVDGNPQKFSRASVQELADEMLAQNIIAPKGIQP</sequence>
<feature type="signal peptide" evidence="1">
    <location>
        <begin position="1"/>
        <end position="27"/>
    </location>
</feature>
<accession>A0ABU6K396</accession>
<proteinExistence type="predicted"/>
<keyword evidence="3" id="KW-1185">Reference proteome</keyword>
<name>A0ABU6K396_9RHOO</name>
<organism evidence="2 3">
    <name type="scientific">Uliginosibacterium silvisoli</name>
    <dbReference type="NCBI Taxonomy" id="3114758"/>
    <lineage>
        <taxon>Bacteria</taxon>
        <taxon>Pseudomonadati</taxon>
        <taxon>Pseudomonadota</taxon>
        <taxon>Betaproteobacteria</taxon>
        <taxon>Rhodocyclales</taxon>
        <taxon>Zoogloeaceae</taxon>
        <taxon>Uliginosibacterium</taxon>
    </lineage>
</organism>
<dbReference type="EMBL" id="JAYXHS010000001">
    <property type="protein sequence ID" value="MEC5385715.1"/>
    <property type="molecule type" value="Genomic_DNA"/>
</dbReference>
<evidence type="ECO:0000313" key="2">
    <source>
        <dbReference type="EMBL" id="MEC5385715.1"/>
    </source>
</evidence>
<comment type="caution">
    <text evidence="2">The sequence shown here is derived from an EMBL/GenBank/DDBJ whole genome shotgun (WGS) entry which is preliminary data.</text>
</comment>
<reference evidence="2 3" key="1">
    <citation type="submission" date="2024-01" db="EMBL/GenBank/DDBJ databases">
        <title>Uliginosibacterium soil sp. nov.</title>
        <authorList>
            <person name="Lv Y."/>
        </authorList>
    </citation>
    <scope>NUCLEOTIDE SEQUENCE [LARGE SCALE GENOMIC DNA]</scope>
    <source>
        <strain evidence="2 3">H3</strain>
    </source>
</reference>
<dbReference type="RefSeq" id="WP_327598663.1">
    <property type="nucleotide sequence ID" value="NZ_JAYXHS010000001.1"/>
</dbReference>
<dbReference type="PROSITE" id="PS51257">
    <property type="entry name" value="PROKAR_LIPOPROTEIN"/>
    <property type="match status" value="1"/>
</dbReference>
<feature type="chain" id="PRO_5047298953" evidence="1">
    <location>
        <begin position="28"/>
        <end position="168"/>
    </location>
</feature>
<dbReference type="Proteomes" id="UP001331561">
    <property type="component" value="Unassembled WGS sequence"/>
</dbReference>
<evidence type="ECO:0000313" key="3">
    <source>
        <dbReference type="Proteomes" id="UP001331561"/>
    </source>
</evidence>
<keyword evidence="1" id="KW-0732">Signal</keyword>
<evidence type="ECO:0000256" key="1">
    <source>
        <dbReference type="SAM" id="SignalP"/>
    </source>
</evidence>